<dbReference type="Gene3D" id="3.20.20.70">
    <property type="entry name" value="Aldolase class I"/>
    <property type="match status" value="1"/>
</dbReference>
<evidence type="ECO:0000259" key="6">
    <source>
        <dbReference type="PROSITE" id="PS51918"/>
    </source>
</evidence>
<dbReference type="GO" id="GO:0046872">
    <property type="term" value="F:metal ion binding"/>
    <property type="evidence" value="ECO:0007669"/>
    <property type="project" value="UniProtKB-KW"/>
</dbReference>
<keyword evidence="3" id="KW-0479">Metal-binding</keyword>
<evidence type="ECO:0000313" key="7">
    <source>
        <dbReference type="EMBL" id="QUE53129.1"/>
    </source>
</evidence>
<evidence type="ECO:0000256" key="2">
    <source>
        <dbReference type="ARBA" id="ARBA00022691"/>
    </source>
</evidence>
<dbReference type="InterPro" id="IPR007197">
    <property type="entry name" value="rSAM"/>
</dbReference>
<dbReference type="SFLD" id="SFLDG01386">
    <property type="entry name" value="main_SPASM_domain-containing"/>
    <property type="match status" value="1"/>
</dbReference>
<dbReference type="CDD" id="cd01335">
    <property type="entry name" value="Radical_SAM"/>
    <property type="match status" value="1"/>
</dbReference>
<keyword evidence="8" id="KW-1185">Reference proteome</keyword>
<evidence type="ECO:0000256" key="5">
    <source>
        <dbReference type="ARBA" id="ARBA00023014"/>
    </source>
</evidence>
<dbReference type="SUPFAM" id="SSF102114">
    <property type="entry name" value="Radical SAM enzymes"/>
    <property type="match status" value="1"/>
</dbReference>
<keyword evidence="4" id="KW-0408">Iron</keyword>
<gene>
    <name evidence="7" type="primary">grrM</name>
    <name evidence="7" type="ORF">KBB96_09575</name>
</gene>
<dbReference type="InterPro" id="IPR023867">
    <property type="entry name" value="Sulphatase_maturase_rSAM"/>
</dbReference>
<keyword evidence="5" id="KW-0411">Iron-sulfur</keyword>
<dbReference type="PROSITE" id="PS51918">
    <property type="entry name" value="RADICAL_SAM"/>
    <property type="match status" value="1"/>
</dbReference>
<protein>
    <submittedName>
        <fullName evidence="7">GRRM system radical SAM/SPASM domain protein</fullName>
    </submittedName>
</protein>
<dbReference type="PANTHER" id="PTHR43273:SF8">
    <property type="entry name" value="RADICAL SAM DOMAIN PROTEIN"/>
    <property type="match status" value="1"/>
</dbReference>
<dbReference type="EMBL" id="CP073100">
    <property type="protein sequence ID" value="QUE53129.1"/>
    <property type="molecule type" value="Genomic_DNA"/>
</dbReference>
<evidence type="ECO:0000313" key="8">
    <source>
        <dbReference type="Proteomes" id="UP000676169"/>
    </source>
</evidence>
<keyword evidence="2" id="KW-0949">S-adenosyl-L-methionine</keyword>
<dbReference type="GO" id="GO:0016491">
    <property type="term" value="F:oxidoreductase activity"/>
    <property type="evidence" value="ECO:0007669"/>
    <property type="project" value="InterPro"/>
</dbReference>
<dbReference type="InterPro" id="IPR058240">
    <property type="entry name" value="rSAM_sf"/>
</dbReference>
<reference evidence="7" key="1">
    <citation type="submission" date="2021-04" db="EMBL/GenBank/DDBJ databases">
        <title>Luteolibacter sp. 32A isolated from the skin of an Anderson's salamander (Ambystoma andersonii).</title>
        <authorList>
            <person name="Spergser J."/>
            <person name="Busse H.-J."/>
        </authorList>
    </citation>
    <scope>NUCLEOTIDE SEQUENCE</scope>
    <source>
        <strain evidence="7">32A</strain>
    </source>
</reference>
<dbReference type="SFLD" id="SFLDS00029">
    <property type="entry name" value="Radical_SAM"/>
    <property type="match status" value="1"/>
</dbReference>
<dbReference type="InterPro" id="IPR013785">
    <property type="entry name" value="Aldolase_TIM"/>
</dbReference>
<proteinExistence type="predicted"/>
<dbReference type="GO" id="GO:0051536">
    <property type="term" value="F:iron-sulfur cluster binding"/>
    <property type="evidence" value="ECO:0007669"/>
    <property type="project" value="UniProtKB-KW"/>
</dbReference>
<dbReference type="AlphaFoldDB" id="A0A975J332"/>
<evidence type="ECO:0000256" key="4">
    <source>
        <dbReference type="ARBA" id="ARBA00023004"/>
    </source>
</evidence>
<dbReference type="KEGG" id="lamb:KBB96_09575"/>
<comment type="cofactor">
    <cofactor evidence="1">
        <name>[4Fe-4S] cluster</name>
        <dbReference type="ChEBI" id="CHEBI:49883"/>
    </cofactor>
</comment>
<sequence>MTADGICGDETKLELLVIQPSPFCNLDCDYCYLPNRQSKVRMSREVLAKVFARALESSAGAAGGFTVVWHAGEPLALPVAYYREALEILRAENHRQVEVGHSVQTNATLLTPEWCGFLRSEGFRVGVSVDGPDFLHDRHRKTRSGRGTHVQVMRGIRLLLEHGIPFHVITVLTRQSLDYPDEIFDFYRREGIRQIGFNVEEIEGPHRVSSLEGGEADRLYRAFLSRFFDLVNGSGEAYAVREFDGAIAAVRSGLTGELPVAQQTTPMAIISVDHLGNFSTFSPEFLGLEHEHYSGFSFGNVMHDSFDSMHSNGAFQQVARDIASGVRRCRESCAYFRWCRGDGPVNKLFENGSLDSTETMFCRLSKQAVMDTVLDKLEAATRTLTPLRRCR</sequence>
<dbReference type="PANTHER" id="PTHR43273">
    <property type="entry name" value="ANAEROBIC SULFATASE-MATURATING ENZYME HOMOLOG ASLB-RELATED"/>
    <property type="match status" value="1"/>
</dbReference>
<accession>A0A975J332</accession>
<dbReference type="SFLD" id="SFLDG01072">
    <property type="entry name" value="dehydrogenase_like"/>
    <property type="match status" value="1"/>
</dbReference>
<dbReference type="NCBIfam" id="TIGR04261">
    <property type="entry name" value="rSAM_GlyRichRpt"/>
    <property type="match status" value="1"/>
</dbReference>
<evidence type="ECO:0000256" key="1">
    <source>
        <dbReference type="ARBA" id="ARBA00001966"/>
    </source>
</evidence>
<dbReference type="SFLD" id="SFLDG01067">
    <property type="entry name" value="SPASM/twitch_domain_containing"/>
    <property type="match status" value="1"/>
</dbReference>
<evidence type="ECO:0000256" key="3">
    <source>
        <dbReference type="ARBA" id="ARBA00022723"/>
    </source>
</evidence>
<dbReference type="Proteomes" id="UP000676169">
    <property type="component" value="Chromosome"/>
</dbReference>
<feature type="domain" description="Radical SAM core" evidence="6">
    <location>
        <begin position="8"/>
        <end position="237"/>
    </location>
</feature>
<name>A0A975J332_9BACT</name>
<organism evidence="7 8">
    <name type="scientific">Luteolibacter ambystomatis</name>
    <dbReference type="NCBI Taxonomy" id="2824561"/>
    <lineage>
        <taxon>Bacteria</taxon>
        <taxon>Pseudomonadati</taxon>
        <taxon>Verrucomicrobiota</taxon>
        <taxon>Verrucomicrobiia</taxon>
        <taxon>Verrucomicrobiales</taxon>
        <taxon>Verrucomicrobiaceae</taxon>
        <taxon>Luteolibacter</taxon>
    </lineage>
</organism>
<dbReference type="Pfam" id="PF04055">
    <property type="entry name" value="Radical_SAM"/>
    <property type="match status" value="1"/>
</dbReference>
<dbReference type="RefSeq" id="WP_211634473.1">
    <property type="nucleotide sequence ID" value="NZ_CP073100.1"/>
</dbReference>
<dbReference type="InterPro" id="IPR026357">
    <property type="entry name" value="rSAM_SPASM_GrrM_OscB"/>
</dbReference>